<dbReference type="OrthoDB" id="9796422at2"/>
<dbReference type="Proteomes" id="UP000182987">
    <property type="component" value="Chromosome"/>
</dbReference>
<comment type="subunit">
    <text evidence="7">Consists of a catalytic RNA component (M1 or rnpB) and a protein subunit.</text>
</comment>
<comment type="function">
    <text evidence="1 7">RNaseP catalyzes the removal of the 5'-leader sequence from pre-tRNA to produce the mature 5'-terminus. It can also cleave other RNA substrates such as 4.5S RNA. The protein component plays an auxiliary but essential role in vivo by binding to the 5'-leader sequence and broadening the substrate specificity of the ribozyme.</text>
</comment>
<dbReference type="InterPro" id="IPR000100">
    <property type="entry name" value="RNase_P"/>
</dbReference>
<evidence type="ECO:0000256" key="2">
    <source>
        <dbReference type="ARBA" id="ARBA00022694"/>
    </source>
</evidence>
<name>A0A0G9HAS5_9GAMM</name>
<dbReference type="PROSITE" id="PS00648">
    <property type="entry name" value="RIBONUCLEASE_P"/>
    <property type="match status" value="1"/>
</dbReference>
<comment type="similarity">
    <text evidence="7">Belongs to the RnpA family.</text>
</comment>
<evidence type="ECO:0000256" key="1">
    <source>
        <dbReference type="ARBA" id="ARBA00002663"/>
    </source>
</evidence>
<dbReference type="EMBL" id="CP017480">
    <property type="protein sequence ID" value="APG03721.1"/>
    <property type="molecule type" value="Genomic_DNA"/>
</dbReference>
<dbReference type="PATRIC" id="fig|1440763.5.peg.2425"/>
<dbReference type="InterPro" id="IPR014721">
    <property type="entry name" value="Ribsml_uS5_D2-typ_fold_subgr"/>
</dbReference>
<dbReference type="NCBIfam" id="TIGR00188">
    <property type="entry name" value="rnpA"/>
    <property type="match status" value="1"/>
</dbReference>
<dbReference type="RefSeq" id="WP_052767231.1">
    <property type="nucleotide sequence ID" value="NZ_CP017480.1"/>
</dbReference>
<keyword evidence="3 7" id="KW-0540">Nuclease</keyword>
<evidence type="ECO:0000256" key="6">
    <source>
        <dbReference type="ARBA" id="ARBA00022884"/>
    </source>
</evidence>
<dbReference type="EC" id="3.1.26.5" evidence="7 8"/>
<dbReference type="InterPro" id="IPR020568">
    <property type="entry name" value="Ribosomal_Su5_D2-typ_SF"/>
</dbReference>
<sequence length="126" mass="14062">MRAAALPRDARLRRAADFAALRTVSGRLGGRCFLLRFGNNDVDTARLGLAISKRCSKRAVDRNRIKRLAREAFRRARIALPHVDILVMARDSAVKETGEALLAELDMLLRKVRPLKREGADGTIAR</sequence>
<dbReference type="STRING" id="1440763.BJI69_07240"/>
<dbReference type="GO" id="GO:0042781">
    <property type="term" value="F:3'-tRNA processing endoribonuclease activity"/>
    <property type="evidence" value="ECO:0007669"/>
    <property type="project" value="TreeGrafter"/>
</dbReference>
<keyword evidence="10" id="KW-1185">Reference proteome</keyword>
<evidence type="ECO:0000256" key="8">
    <source>
        <dbReference type="NCBIfam" id="TIGR00188"/>
    </source>
</evidence>
<keyword evidence="6 7" id="KW-0694">RNA-binding</keyword>
<dbReference type="KEGG" id="lrz:BJI69_07240"/>
<accession>A0A0G9HAS5</accession>
<evidence type="ECO:0000313" key="10">
    <source>
        <dbReference type="Proteomes" id="UP000182987"/>
    </source>
</evidence>
<evidence type="ECO:0000256" key="5">
    <source>
        <dbReference type="ARBA" id="ARBA00022801"/>
    </source>
</evidence>
<organism evidence="9 10">
    <name type="scientific">Luteibacter rhizovicinus DSM 16549</name>
    <dbReference type="NCBI Taxonomy" id="1440763"/>
    <lineage>
        <taxon>Bacteria</taxon>
        <taxon>Pseudomonadati</taxon>
        <taxon>Pseudomonadota</taxon>
        <taxon>Gammaproteobacteria</taxon>
        <taxon>Lysobacterales</taxon>
        <taxon>Rhodanobacteraceae</taxon>
        <taxon>Luteibacter</taxon>
    </lineage>
</organism>
<proteinExistence type="inferred from homology"/>
<evidence type="ECO:0000256" key="7">
    <source>
        <dbReference type="HAMAP-Rule" id="MF_00227"/>
    </source>
</evidence>
<comment type="catalytic activity">
    <reaction evidence="7">
        <text>Endonucleolytic cleavage of RNA, removing 5'-extranucleotides from tRNA precursor.</text>
        <dbReference type="EC" id="3.1.26.5"/>
    </reaction>
</comment>
<dbReference type="GO" id="GO:0001682">
    <property type="term" value="P:tRNA 5'-leader removal"/>
    <property type="evidence" value="ECO:0007669"/>
    <property type="project" value="UniProtKB-UniRule"/>
</dbReference>
<evidence type="ECO:0000256" key="4">
    <source>
        <dbReference type="ARBA" id="ARBA00022759"/>
    </source>
</evidence>
<dbReference type="InterPro" id="IPR020539">
    <property type="entry name" value="RNase_P_CS"/>
</dbReference>
<dbReference type="GO" id="GO:0004526">
    <property type="term" value="F:ribonuclease P activity"/>
    <property type="evidence" value="ECO:0007669"/>
    <property type="project" value="UniProtKB-UniRule"/>
</dbReference>
<dbReference type="GO" id="GO:0030677">
    <property type="term" value="C:ribonuclease P complex"/>
    <property type="evidence" value="ECO:0007669"/>
    <property type="project" value="TreeGrafter"/>
</dbReference>
<dbReference type="Gene3D" id="3.30.230.10">
    <property type="match status" value="1"/>
</dbReference>
<dbReference type="PANTHER" id="PTHR33992:SF1">
    <property type="entry name" value="RIBONUCLEASE P PROTEIN COMPONENT"/>
    <property type="match status" value="1"/>
</dbReference>
<keyword evidence="2 7" id="KW-0819">tRNA processing</keyword>
<dbReference type="GO" id="GO:0000049">
    <property type="term" value="F:tRNA binding"/>
    <property type="evidence" value="ECO:0007669"/>
    <property type="project" value="UniProtKB-UniRule"/>
</dbReference>
<dbReference type="SUPFAM" id="SSF54211">
    <property type="entry name" value="Ribosomal protein S5 domain 2-like"/>
    <property type="match status" value="1"/>
</dbReference>
<dbReference type="PANTHER" id="PTHR33992">
    <property type="entry name" value="RIBONUCLEASE P PROTEIN COMPONENT"/>
    <property type="match status" value="1"/>
</dbReference>
<gene>
    <name evidence="7" type="primary">rnpA</name>
    <name evidence="9" type="ORF">BJI69_07240</name>
</gene>
<dbReference type="AlphaFoldDB" id="A0A0G9HAS5"/>
<reference evidence="10" key="1">
    <citation type="submission" date="2016-09" db="EMBL/GenBank/DDBJ databases">
        <authorList>
            <person name="Lysoe E."/>
        </authorList>
    </citation>
    <scope>NUCLEOTIDE SEQUENCE [LARGE SCALE GENOMIC DNA]</scope>
    <source>
        <strain evidence="10">LJ96T</strain>
    </source>
</reference>
<evidence type="ECO:0000313" key="9">
    <source>
        <dbReference type="EMBL" id="APG03721.1"/>
    </source>
</evidence>
<dbReference type="Pfam" id="PF00825">
    <property type="entry name" value="Ribonuclease_P"/>
    <property type="match status" value="1"/>
</dbReference>
<protein>
    <recommendedName>
        <fullName evidence="7 8">Ribonuclease P protein component</fullName>
        <shortName evidence="7">RNase P protein</shortName>
        <shortName evidence="7">RNaseP protein</shortName>
        <ecNumber evidence="7 8">3.1.26.5</ecNumber>
    </recommendedName>
    <alternativeName>
        <fullName evidence="7">Protein C5</fullName>
    </alternativeName>
</protein>
<keyword evidence="4 7" id="KW-0255">Endonuclease</keyword>
<keyword evidence="5 7" id="KW-0378">Hydrolase</keyword>
<evidence type="ECO:0000256" key="3">
    <source>
        <dbReference type="ARBA" id="ARBA00022722"/>
    </source>
</evidence>
<dbReference type="HAMAP" id="MF_00227">
    <property type="entry name" value="RNase_P"/>
    <property type="match status" value="1"/>
</dbReference>